<gene>
    <name evidence="9" type="ORF">LCOR_03497.1</name>
</gene>
<dbReference type="CDD" id="cd09535">
    <property type="entry name" value="SAM_BOI-like_fungal"/>
    <property type="match status" value="1"/>
</dbReference>
<feature type="compositionally biased region" description="Low complexity" evidence="4">
    <location>
        <begin position="78"/>
        <end position="90"/>
    </location>
</feature>
<dbReference type="PROSITE" id="PS50021">
    <property type="entry name" value="CH"/>
    <property type="match status" value="1"/>
</dbReference>
<dbReference type="Gene3D" id="2.30.29.30">
    <property type="entry name" value="Pleckstrin-homology domain (PH domain)/Phosphotyrosine-binding domain (PTB)"/>
    <property type="match status" value="1"/>
</dbReference>
<feature type="region of interest" description="Disordered" evidence="4">
    <location>
        <begin position="187"/>
        <end position="329"/>
    </location>
</feature>
<feature type="compositionally biased region" description="Polar residues" evidence="4">
    <location>
        <begin position="519"/>
        <end position="531"/>
    </location>
</feature>
<feature type="domain" description="SAM" evidence="8">
    <location>
        <begin position="126"/>
        <end position="189"/>
    </location>
</feature>
<dbReference type="SMART" id="SM00326">
    <property type="entry name" value="SH3"/>
    <property type="match status" value="1"/>
</dbReference>
<dbReference type="VEuPathDB" id="FungiDB:LCOR_03497.1"/>
<dbReference type="InterPro" id="IPR013761">
    <property type="entry name" value="SAM/pointed_sf"/>
</dbReference>
<feature type="compositionally biased region" description="Polar residues" evidence="4">
    <location>
        <begin position="230"/>
        <end position="239"/>
    </location>
</feature>
<dbReference type="InterPro" id="IPR001849">
    <property type="entry name" value="PH_domain"/>
</dbReference>
<evidence type="ECO:0000259" key="6">
    <source>
        <dbReference type="PROSITE" id="PS50003"/>
    </source>
</evidence>
<dbReference type="InterPro" id="IPR036872">
    <property type="entry name" value="CH_dom_sf"/>
</dbReference>
<dbReference type="GO" id="GO:0005085">
    <property type="term" value="F:guanyl-nucleotide exchange factor activity"/>
    <property type="evidence" value="ECO:0007669"/>
    <property type="project" value="UniProtKB-KW"/>
</dbReference>
<dbReference type="Gene3D" id="2.30.30.40">
    <property type="entry name" value="SH3 Domains"/>
    <property type="match status" value="1"/>
</dbReference>
<evidence type="ECO:0000256" key="1">
    <source>
        <dbReference type="ARBA" id="ARBA00022443"/>
    </source>
</evidence>
<protein>
    <recommendedName>
        <fullName evidence="11">Phospholipid binding protein</fullName>
    </recommendedName>
</protein>
<dbReference type="InterPro" id="IPR001660">
    <property type="entry name" value="SAM"/>
</dbReference>
<feature type="domain" description="PH" evidence="6">
    <location>
        <begin position="387"/>
        <end position="483"/>
    </location>
</feature>
<accession>A0A068RPN9</accession>
<dbReference type="SUPFAM" id="SSF47769">
    <property type="entry name" value="SAM/Pointed domain"/>
    <property type="match status" value="1"/>
</dbReference>
<dbReference type="STRING" id="1263082.A0A068RPN9"/>
<comment type="caution">
    <text evidence="9">The sequence shown here is derived from an EMBL/GenBank/DDBJ whole genome shotgun (WGS) entry which is preliminary data.</text>
</comment>
<feature type="domain" description="SH3" evidence="5">
    <location>
        <begin position="1"/>
        <end position="64"/>
    </location>
</feature>
<dbReference type="PROSITE" id="PS50003">
    <property type="entry name" value="PH_DOMAIN"/>
    <property type="match status" value="1"/>
</dbReference>
<feature type="region of interest" description="Disordered" evidence="4">
    <location>
        <begin position="511"/>
        <end position="533"/>
    </location>
</feature>
<dbReference type="SMART" id="SM00233">
    <property type="entry name" value="PH"/>
    <property type="match status" value="1"/>
</dbReference>
<feature type="compositionally biased region" description="Polar residues" evidence="4">
    <location>
        <begin position="257"/>
        <end position="269"/>
    </location>
</feature>
<reference evidence="9" key="1">
    <citation type="submission" date="2013-08" db="EMBL/GenBank/DDBJ databases">
        <title>Gene expansion shapes genome architecture in the human pathogen Lichtheimia corymbifera: an evolutionary genomics analysis in the ancient terrestrial Mucorales (Mucoromycotina).</title>
        <authorList>
            <person name="Schwartze V.U."/>
            <person name="Winter S."/>
            <person name="Shelest E."/>
            <person name="Marcet-Houben M."/>
            <person name="Horn F."/>
            <person name="Wehner S."/>
            <person name="Hoffmann K."/>
            <person name="Riege K."/>
            <person name="Sammeth M."/>
            <person name="Nowrousian M."/>
            <person name="Valiante V."/>
            <person name="Linde J."/>
            <person name="Jacobsen I.D."/>
            <person name="Marz M."/>
            <person name="Brakhage A.A."/>
            <person name="Gabaldon T."/>
            <person name="Bocker S."/>
            <person name="Voigt K."/>
        </authorList>
    </citation>
    <scope>NUCLEOTIDE SEQUENCE [LARGE SCALE GENOMIC DNA]</scope>
    <source>
        <strain evidence="9">FSU 9682</strain>
    </source>
</reference>
<evidence type="ECO:0000256" key="3">
    <source>
        <dbReference type="PROSITE-ProRule" id="PRU00192"/>
    </source>
</evidence>
<dbReference type="SMART" id="SM00454">
    <property type="entry name" value="SAM"/>
    <property type="match status" value="1"/>
</dbReference>
<dbReference type="InterPro" id="IPR001715">
    <property type="entry name" value="CH_dom"/>
</dbReference>
<dbReference type="Pfam" id="PF00169">
    <property type="entry name" value="PH"/>
    <property type="match status" value="1"/>
</dbReference>
<feature type="region of interest" description="Disordered" evidence="4">
    <location>
        <begin position="349"/>
        <end position="391"/>
    </location>
</feature>
<evidence type="ECO:0000256" key="2">
    <source>
        <dbReference type="ARBA" id="ARBA00022658"/>
    </source>
</evidence>
<name>A0A068RPN9_9FUNG</name>
<dbReference type="PANTHER" id="PTHR12752:SF9">
    <property type="entry name" value="KRAMER, ISOFORM I"/>
    <property type="match status" value="1"/>
</dbReference>
<dbReference type="SUPFAM" id="SSF50729">
    <property type="entry name" value="PH domain-like"/>
    <property type="match status" value="1"/>
</dbReference>
<dbReference type="Gene3D" id="1.10.418.10">
    <property type="entry name" value="Calponin-like domain"/>
    <property type="match status" value="1"/>
</dbReference>
<feature type="compositionally biased region" description="Polar residues" evidence="4">
    <location>
        <begin position="293"/>
        <end position="310"/>
    </location>
</feature>
<dbReference type="PROSITE" id="PS50002">
    <property type="entry name" value="SH3"/>
    <property type="match status" value="1"/>
</dbReference>
<keyword evidence="2" id="KW-0344">Guanine-nucleotide releasing factor</keyword>
<feature type="compositionally biased region" description="Low complexity" evidence="4">
    <location>
        <begin position="270"/>
        <end position="290"/>
    </location>
</feature>
<organism evidence="9 10">
    <name type="scientific">Lichtheimia corymbifera JMRC:FSU:9682</name>
    <dbReference type="NCBI Taxonomy" id="1263082"/>
    <lineage>
        <taxon>Eukaryota</taxon>
        <taxon>Fungi</taxon>
        <taxon>Fungi incertae sedis</taxon>
        <taxon>Mucoromycota</taxon>
        <taxon>Mucoromycotina</taxon>
        <taxon>Mucoromycetes</taxon>
        <taxon>Mucorales</taxon>
        <taxon>Lichtheimiaceae</taxon>
        <taxon>Lichtheimia</taxon>
    </lineage>
</organism>
<dbReference type="OrthoDB" id="73680at2759"/>
<proteinExistence type="predicted"/>
<dbReference type="PANTHER" id="PTHR12752">
    <property type="entry name" value="PHOSPHOINOSITOL 3-PHOSPHATE-BINDING PROTEIN"/>
    <property type="match status" value="1"/>
</dbReference>
<evidence type="ECO:0000259" key="8">
    <source>
        <dbReference type="PROSITE" id="PS50105"/>
    </source>
</evidence>
<keyword evidence="10" id="KW-1185">Reference proteome</keyword>
<evidence type="ECO:0000313" key="10">
    <source>
        <dbReference type="Proteomes" id="UP000027586"/>
    </source>
</evidence>
<evidence type="ECO:0008006" key="11">
    <source>
        <dbReference type="Google" id="ProtNLM"/>
    </source>
</evidence>
<dbReference type="InterPro" id="IPR001452">
    <property type="entry name" value="SH3_domain"/>
</dbReference>
<feature type="domain" description="Calponin-homology (CH)" evidence="7">
    <location>
        <begin position="559"/>
        <end position="665"/>
    </location>
</feature>
<dbReference type="PRINTS" id="PR00452">
    <property type="entry name" value="SH3DOMAIN"/>
</dbReference>
<feature type="region of interest" description="Disordered" evidence="4">
    <location>
        <begin position="64"/>
        <end position="92"/>
    </location>
</feature>
<keyword evidence="1 3" id="KW-0728">SH3 domain</keyword>
<evidence type="ECO:0000259" key="7">
    <source>
        <dbReference type="PROSITE" id="PS50021"/>
    </source>
</evidence>
<evidence type="ECO:0000259" key="5">
    <source>
        <dbReference type="PROSITE" id="PS50002"/>
    </source>
</evidence>
<sequence>MTQQVVYAIHNFDAENDDEINFRVGDPIVVLERDDKYMDGWWQGRNVQGHVGLFPMNYISTEKPRQNNNYSSQSMHNTFSTTSTTTSSSLSDRDLEHKIDSTITHVTHATSTVGGVEFGNTRPEEWTVSQVASWLDSIGHGSVAHLFIEQEISGDILLDLNMEALKEFGISAYGKRYKIMHAITSLNTIAPPPPKNQQRPPSRVLSTKGGSGGGGGGPPSPVESDGYRSRNATATTPASSDDHLSPLNIASPARPISPQSLGTSPIVSRSNTFNTVSSKKSNSSSGTVRSSSDDQNNGVMMPRTKTTSLFSKKGGYPNQHQPDMDGEATYSSATSSIYKNDWMTESNISSSGSSFEDHSMEPGGSAVRKMSVASADPTVNQPDGFQAPEHEGWLHKQGDKYKTWNKRWFVLKGINLFYFKSPKDVRMKGIINLRGYRIIVDESIHSSKYCFKAQHDRERTFYFYTDSQESMRKWVNVLMKTTIARDISSPVVSSNPVATVSLDVARRMRPRPPSMIMYNNGNGTTTVQTKNARPHTELMHDPKMTMLQEEEEYSQQQPASMMDPHIEWVNGHLSQPINDLSSAFRDGERLVELLESLSGKHVRRPPPPEDGCQSDMYMLDTIVAAFKFMGREGVQVNGEFTIKDVFAGDVSKITKMLDAIQDWSAQ</sequence>
<evidence type="ECO:0000313" key="9">
    <source>
        <dbReference type="EMBL" id="CDH51954.1"/>
    </source>
</evidence>
<feature type="compositionally biased region" description="Polar residues" evidence="4">
    <location>
        <begin position="66"/>
        <end position="77"/>
    </location>
</feature>
<dbReference type="InterPro" id="IPR036028">
    <property type="entry name" value="SH3-like_dom_sf"/>
</dbReference>
<dbReference type="CDD" id="cd00174">
    <property type="entry name" value="SH3"/>
    <property type="match status" value="1"/>
</dbReference>
<evidence type="ECO:0000256" key="4">
    <source>
        <dbReference type="SAM" id="MobiDB-lite"/>
    </source>
</evidence>
<dbReference type="SUPFAM" id="SSF50044">
    <property type="entry name" value="SH3-domain"/>
    <property type="match status" value="1"/>
</dbReference>
<dbReference type="PROSITE" id="PS50105">
    <property type="entry name" value="SAM_DOMAIN"/>
    <property type="match status" value="1"/>
</dbReference>
<dbReference type="SUPFAM" id="SSF47576">
    <property type="entry name" value="Calponin-homology domain, CH-domain"/>
    <property type="match status" value="1"/>
</dbReference>
<dbReference type="InterPro" id="IPR011993">
    <property type="entry name" value="PH-like_dom_sf"/>
</dbReference>
<dbReference type="Gene3D" id="1.10.150.50">
    <property type="entry name" value="Transcription Factor, Ets-1"/>
    <property type="match status" value="1"/>
</dbReference>
<dbReference type="Proteomes" id="UP000027586">
    <property type="component" value="Unassembled WGS sequence"/>
</dbReference>
<dbReference type="Pfam" id="PF14604">
    <property type="entry name" value="SH3_9"/>
    <property type="match status" value="1"/>
</dbReference>
<dbReference type="EMBL" id="CBTN010000011">
    <property type="protein sequence ID" value="CDH51954.1"/>
    <property type="molecule type" value="Genomic_DNA"/>
</dbReference>
<dbReference type="CDD" id="cd00014">
    <property type="entry name" value="CH_SF"/>
    <property type="match status" value="1"/>
</dbReference>
<dbReference type="Pfam" id="PF07647">
    <property type="entry name" value="SAM_2"/>
    <property type="match status" value="1"/>
</dbReference>
<dbReference type="AlphaFoldDB" id="A0A068RPN9"/>
<dbReference type="FunFam" id="2.30.29.30:FF:000286">
    <property type="entry name" value="PH-protein kinase domain containing protein"/>
    <property type="match status" value="1"/>
</dbReference>